<dbReference type="OrthoDB" id="9852248at2"/>
<name>A0A1H9KK11_9BURK</name>
<protein>
    <submittedName>
        <fullName evidence="3">Uncharacterized protein</fullName>
    </submittedName>
</protein>
<accession>A0A1H9KK11</accession>
<feature type="region of interest" description="Disordered" evidence="1">
    <location>
        <begin position="68"/>
        <end position="89"/>
    </location>
</feature>
<proteinExistence type="predicted"/>
<sequence length="197" mass="21038">MPTLLPFARSCLLASCLAVAGAQAEPALQVAELILDSGPATPAAAAKATAQTQREKAEALYKGHPSTIVVEPDDEDGVLSPRGGAPAQERAFEQRWRGRVLRDSSTKPITPELPLGPVPTQLQNARDTNARLRSRGAAYTGSGNWHDLDLSHRDKEGLPLVNCHSIDNVSGRIGDDTASGSTVFLIRNGQQIKVRCR</sequence>
<feature type="signal peptide" evidence="2">
    <location>
        <begin position="1"/>
        <end position="24"/>
    </location>
</feature>
<keyword evidence="4" id="KW-1185">Reference proteome</keyword>
<evidence type="ECO:0000256" key="1">
    <source>
        <dbReference type="SAM" id="MobiDB-lite"/>
    </source>
</evidence>
<dbReference type="STRING" id="180197.SAMN02982919_01582"/>
<gene>
    <name evidence="3" type="ORF">SAMN02982919_01582</name>
</gene>
<evidence type="ECO:0000313" key="3">
    <source>
        <dbReference type="EMBL" id="SEQ99501.1"/>
    </source>
</evidence>
<evidence type="ECO:0000256" key="2">
    <source>
        <dbReference type="SAM" id="SignalP"/>
    </source>
</evidence>
<reference evidence="3 4" key="1">
    <citation type="submission" date="2016-10" db="EMBL/GenBank/DDBJ databases">
        <authorList>
            <person name="de Groot N.N."/>
        </authorList>
    </citation>
    <scope>NUCLEOTIDE SEQUENCE [LARGE SCALE GENOMIC DNA]</scope>
    <source>
        <strain evidence="3 4">ATCC 35958</strain>
    </source>
</reference>
<dbReference type="EMBL" id="FOGD01000003">
    <property type="protein sequence ID" value="SEQ99501.1"/>
    <property type="molecule type" value="Genomic_DNA"/>
</dbReference>
<dbReference type="Proteomes" id="UP000199766">
    <property type="component" value="Unassembled WGS sequence"/>
</dbReference>
<evidence type="ECO:0000313" key="4">
    <source>
        <dbReference type="Proteomes" id="UP000199766"/>
    </source>
</evidence>
<dbReference type="RefSeq" id="WP_143059594.1">
    <property type="nucleotide sequence ID" value="NZ_FOGD01000003.1"/>
</dbReference>
<organism evidence="3 4">
    <name type="scientific">Giesbergeria anulus</name>
    <dbReference type="NCBI Taxonomy" id="180197"/>
    <lineage>
        <taxon>Bacteria</taxon>
        <taxon>Pseudomonadati</taxon>
        <taxon>Pseudomonadota</taxon>
        <taxon>Betaproteobacteria</taxon>
        <taxon>Burkholderiales</taxon>
        <taxon>Comamonadaceae</taxon>
        <taxon>Giesbergeria</taxon>
    </lineage>
</organism>
<feature type="chain" id="PRO_5011480545" evidence="2">
    <location>
        <begin position="25"/>
        <end position="197"/>
    </location>
</feature>
<dbReference type="AlphaFoldDB" id="A0A1H9KK11"/>
<keyword evidence="2" id="KW-0732">Signal</keyword>